<evidence type="ECO:0000313" key="2">
    <source>
        <dbReference type="EMBL" id="BDT97133.1"/>
    </source>
</evidence>
<feature type="domain" description="ATP-grasp" evidence="1">
    <location>
        <begin position="147"/>
        <end position="294"/>
    </location>
</feature>
<protein>
    <recommendedName>
        <fullName evidence="1">ATP-grasp domain-containing protein</fullName>
    </recommendedName>
</protein>
<sequence length="307" mass="34373">MEIGWESRGRAARIWAVLLLVPADVLRPQRVDEHFAAEADAARDAGLEVAVVDHDALTRTGGADGAVRRVRAGGVAVYRGWMLRSDQYAAFDRSLRQRGVTLRTDAEQYRRAHELPGWYPALAEMTPRSVWTTGKDRAAFDHARRELGTGAAVLRDYTKSMKHYWHEAAFIPDVADADAAWRVASRFHELRGDDLTGGFVLRRFERFRSPEVRTWWVEGKCRLVGPHPDTPDELPDCEFDPAPVEHAIAALGLPFVTADFVLREDRVWRLVELGDGQVSDRPRTIPAEELITALRAGRRPPPTGPAG</sequence>
<dbReference type="Pfam" id="PF14243">
    <property type="entry name" value="R2K_3"/>
    <property type="match status" value="1"/>
</dbReference>
<keyword evidence="3" id="KW-1185">Reference proteome</keyword>
<dbReference type="EMBL" id="AP026978">
    <property type="protein sequence ID" value="BDT97133.1"/>
    <property type="molecule type" value="Genomic_DNA"/>
</dbReference>
<gene>
    <name evidence="2" type="ORF">IFM12276_01620</name>
</gene>
<evidence type="ECO:0000259" key="1">
    <source>
        <dbReference type="Pfam" id="PF14243"/>
    </source>
</evidence>
<accession>A0ABN6TVI1</accession>
<dbReference type="InterPro" id="IPR025643">
    <property type="entry name" value="R2K_3"/>
</dbReference>
<organism evidence="2 3">
    <name type="scientific">Nocardia sputorum</name>
    <dbReference type="NCBI Taxonomy" id="2984338"/>
    <lineage>
        <taxon>Bacteria</taxon>
        <taxon>Bacillati</taxon>
        <taxon>Actinomycetota</taxon>
        <taxon>Actinomycetes</taxon>
        <taxon>Mycobacteriales</taxon>
        <taxon>Nocardiaceae</taxon>
        <taxon>Nocardia</taxon>
    </lineage>
</organism>
<dbReference type="Proteomes" id="UP001317870">
    <property type="component" value="Chromosome"/>
</dbReference>
<evidence type="ECO:0000313" key="3">
    <source>
        <dbReference type="Proteomes" id="UP001317870"/>
    </source>
</evidence>
<reference evidence="2 3" key="1">
    <citation type="submission" date="2022-11" db="EMBL/GenBank/DDBJ databases">
        <title>Genome Sequencing of Nocardia sp. ON39_IFM12276 and assembly.</title>
        <authorList>
            <person name="Shimojima M."/>
            <person name="Toyokawa M."/>
            <person name="Uesaka K."/>
        </authorList>
    </citation>
    <scope>NUCLEOTIDE SEQUENCE [LARGE SCALE GENOMIC DNA]</scope>
    <source>
        <strain evidence="2 3">IFM 12276</strain>
    </source>
</reference>
<proteinExistence type="predicted"/>
<name>A0ABN6TVI1_9NOCA</name>